<keyword evidence="14" id="KW-0934">Plastid</keyword>
<keyword evidence="4 11" id="KW-0812">Transmembrane</keyword>
<evidence type="ECO:0000256" key="2">
    <source>
        <dbReference type="ARBA" id="ARBA00022448"/>
    </source>
</evidence>
<organism evidence="14">
    <name type="scientific">Ophidocladus simpliciusculus</name>
    <dbReference type="NCBI Taxonomy" id="1261574"/>
    <lineage>
        <taxon>Eukaryota</taxon>
        <taxon>Rhodophyta</taxon>
        <taxon>Florideophyceae</taxon>
        <taxon>Rhodymeniophycidae</taxon>
        <taxon>Ceramiales</taxon>
        <taxon>Rhodomelaceae</taxon>
        <taxon>Herposiphonieae</taxon>
        <taxon>Ophidocladus</taxon>
    </lineage>
</organism>
<evidence type="ECO:0000256" key="3">
    <source>
        <dbReference type="ARBA" id="ARBA00022547"/>
    </source>
</evidence>
<dbReference type="HAMAP" id="MF_01398">
    <property type="entry name" value="ATP_synth_b_bprime"/>
    <property type="match status" value="1"/>
</dbReference>
<evidence type="ECO:0000256" key="5">
    <source>
        <dbReference type="ARBA" id="ARBA00022781"/>
    </source>
</evidence>
<evidence type="ECO:0000256" key="11">
    <source>
        <dbReference type="HAMAP-Rule" id="MF_01398"/>
    </source>
</evidence>
<dbReference type="GeneID" id="33359059"/>
<keyword evidence="2 11" id="KW-0813">Transport</keyword>
<dbReference type="RefSeq" id="YP_009396800.1">
    <property type="nucleotide sequence ID" value="NC_035284.1"/>
</dbReference>
<dbReference type="GO" id="GO:0045259">
    <property type="term" value="C:proton-transporting ATP synthase complex"/>
    <property type="evidence" value="ECO:0007669"/>
    <property type="project" value="UniProtKB-KW"/>
</dbReference>
<accession>A0A1Z1MJ59</accession>
<dbReference type="InterPro" id="IPR002146">
    <property type="entry name" value="ATP_synth_b/b'su_bac/chlpt"/>
</dbReference>
<keyword evidence="6 11" id="KW-1133">Transmembrane helix</keyword>
<evidence type="ECO:0000256" key="7">
    <source>
        <dbReference type="ARBA" id="ARBA00023065"/>
    </source>
</evidence>
<keyword evidence="11" id="KW-0793">Thylakoid</keyword>
<evidence type="ECO:0000256" key="4">
    <source>
        <dbReference type="ARBA" id="ARBA00022692"/>
    </source>
</evidence>
<keyword evidence="13" id="KW-0175">Coiled coil</keyword>
<keyword evidence="8 11" id="KW-0472">Membrane</keyword>
<dbReference type="EMBL" id="MF101440">
    <property type="protein sequence ID" value="ARW65986.1"/>
    <property type="molecule type" value="Genomic_DNA"/>
</dbReference>
<evidence type="ECO:0000313" key="14">
    <source>
        <dbReference type="EMBL" id="ARW65986.1"/>
    </source>
</evidence>
<dbReference type="GO" id="GO:0009535">
    <property type="term" value="C:chloroplast thylakoid membrane"/>
    <property type="evidence" value="ECO:0007669"/>
    <property type="project" value="UniProtKB-SubCell"/>
</dbReference>
<evidence type="ECO:0000256" key="12">
    <source>
        <dbReference type="RuleBase" id="RU003848"/>
    </source>
</evidence>
<gene>
    <name evidence="11 14" type="primary">atpF</name>
</gene>
<dbReference type="PANTHER" id="PTHR34264:SF3">
    <property type="entry name" value="ATP SYNTHASE SUBUNIT B, CHLOROPLASTIC"/>
    <property type="match status" value="1"/>
</dbReference>
<dbReference type="PANTHER" id="PTHR34264">
    <property type="entry name" value="ATP SYNTHASE SUBUNIT B, CHLOROPLASTIC"/>
    <property type="match status" value="1"/>
</dbReference>
<evidence type="ECO:0000256" key="6">
    <source>
        <dbReference type="ARBA" id="ARBA00022989"/>
    </source>
</evidence>
<keyword evidence="9 11" id="KW-0066">ATP synthesis</keyword>
<comment type="miscellaneous">
    <text evidence="11">In plastids the F-type ATPase is also known as CF(1)CF(0).</text>
</comment>
<comment type="function">
    <text evidence="11">Component of the F(0) channel, it forms part of the peripheral stalk, linking F(1) to F(0).</text>
</comment>
<evidence type="ECO:0000256" key="8">
    <source>
        <dbReference type="ARBA" id="ARBA00023136"/>
    </source>
</evidence>
<dbReference type="Pfam" id="PF00430">
    <property type="entry name" value="ATP-synt_B"/>
    <property type="match status" value="1"/>
</dbReference>
<evidence type="ECO:0000256" key="13">
    <source>
        <dbReference type="SAM" id="Coils"/>
    </source>
</evidence>
<sequence length="178" mass="20429">MEIFEIFSQGESKALISFNTDFLEANVLNIGVLLFGLIYVLKKFLGSILSDRQSKILFAIRECEERLDQADIRLHEAEKQLTQTKLIIDQIIREAEITARRVRESILEQGKFDIDRLISSSKASINFAENQVRLQIQQQVTALAIKKVSIKLQSQMNPKIQNQIIDQNIMQLQGKINL</sequence>
<dbReference type="GO" id="GO:0046933">
    <property type="term" value="F:proton-transporting ATP synthase activity, rotational mechanism"/>
    <property type="evidence" value="ECO:0007669"/>
    <property type="project" value="UniProtKB-UniRule"/>
</dbReference>
<comment type="similarity">
    <text evidence="11 12">Belongs to the ATPase B chain family.</text>
</comment>
<evidence type="ECO:0000256" key="9">
    <source>
        <dbReference type="ARBA" id="ARBA00023310"/>
    </source>
</evidence>
<comment type="subunit">
    <text evidence="11">F-type ATPases have 2 components, F(1) - the catalytic core - and F(0) - the membrane proton channel. F(1) has five subunits: alpha(3), beta(3), gamma(1), delta(1), epsilon(1). F(0) has four main subunits: a(1), b(1), b'(1) and c(10-14). The alpha and beta chains form an alternating ring which encloses part of the gamma chain. F(1) is attached to F(0) by a central stalk formed by the gamma and epsilon chains, while a peripheral stalk is formed by the delta, b and b' chains.</text>
</comment>
<dbReference type="AlphaFoldDB" id="A0A1Z1MJ59"/>
<proteinExistence type="inferred from homology"/>
<evidence type="ECO:0000256" key="10">
    <source>
        <dbReference type="ARBA" id="ARBA00025198"/>
    </source>
</evidence>
<name>A0A1Z1MJ59_9FLOR</name>
<comment type="subcellular location">
    <subcellularLocation>
        <location evidence="1">Membrane</location>
        <topology evidence="1">Single-pass membrane protein</topology>
    </subcellularLocation>
    <subcellularLocation>
        <location evidence="11">Plastid</location>
        <location evidence="11">Chloroplast thylakoid membrane</location>
        <topology evidence="11">Single-pass membrane protein</topology>
    </subcellularLocation>
</comment>
<geneLocation type="chloroplast" evidence="14"/>
<keyword evidence="3 11" id="KW-0138">CF(0)</keyword>
<feature type="coiled-coil region" evidence="13">
    <location>
        <begin position="60"/>
        <end position="94"/>
    </location>
</feature>
<keyword evidence="14" id="KW-0150">Chloroplast</keyword>
<dbReference type="CDD" id="cd06503">
    <property type="entry name" value="ATP-synt_Fo_b"/>
    <property type="match status" value="1"/>
</dbReference>
<keyword evidence="7 11" id="KW-0406">Ion transport</keyword>
<reference evidence="14" key="1">
    <citation type="journal article" date="2017" name="J. Phycol.">
        <title>Analysis of chloroplast genomes and a supermatrix inform reclassification of the Rhodomelaceae (Rhodophyta).</title>
        <authorList>
            <person name="Diaz-Tapia P."/>
            <person name="Maggs C.A."/>
            <person name="West J.A."/>
            <person name="Verbruggen H."/>
        </authorList>
    </citation>
    <scope>NUCLEOTIDE SEQUENCE</scope>
    <source>
        <strain evidence="14">PD949</strain>
    </source>
</reference>
<evidence type="ECO:0000256" key="1">
    <source>
        <dbReference type="ARBA" id="ARBA00004167"/>
    </source>
</evidence>
<protein>
    <recommendedName>
        <fullName evidence="11">ATP synthase subunit b, chloroplastic</fullName>
    </recommendedName>
    <alternativeName>
        <fullName evidence="11">ATP synthase F(0) sector subunit b</fullName>
    </alternativeName>
    <alternativeName>
        <fullName evidence="11">ATPase subunit I</fullName>
    </alternativeName>
</protein>
<comment type="function">
    <text evidence="10 11">F(1)F(0) ATP synthase produces ATP from ADP in the presence of a proton or sodium gradient. F-type ATPases consist of two structural domains, F(1) containing the extramembraneous catalytic core and F(0) containing the membrane proton channel, linked together by a central stalk and a peripheral stalk. During catalysis, ATP synthesis in the catalytic domain of F(1) is coupled via a rotary mechanism of the central stalk subunits to proton translocation.</text>
</comment>
<keyword evidence="5 11" id="KW-0375">Hydrogen ion transport</keyword>